<proteinExistence type="predicted"/>
<dbReference type="PANTHER" id="PTHR45656:SF4">
    <property type="entry name" value="PROTEIN CBR-CLEC-78"/>
    <property type="match status" value="1"/>
</dbReference>
<feature type="non-terminal residue" evidence="6">
    <location>
        <position position="190"/>
    </location>
</feature>
<feature type="domain" description="Sushi" evidence="5">
    <location>
        <begin position="103"/>
        <end position="162"/>
    </location>
</feature>
<evidence type="ECO:0000256" key="3">
    <source>
        <dbReference type="ARBA" id="ARBA00023157"/>
    </source>
</evidence>
<dbReference type="SMART" id="SM00032">
    <property type="entry name" value="CCP"/>
    <property type="match status" value="1"/>
</dbReference>
<dbReference type="Gene3D" id="2.10.70.10">
    <property type="entry name" value="Complement Module, domain 1"/>
    <property type="match status" value="1"/>
</dbReference>
<keyword evidence="2" id="KW-0677">Repeat</keyword>
<evidence type="ECO:0000256" key="1">
    <source>
        <dbReference type="ARBA" id="ARBA00022729"/>
    </source>
</evidence>
<dbReference type="Pfam" id="PF00084">
    <property type="entry name" value="Sushi"/>
    <property type="match status" value="1"/>
</dbReference>
<comment type="caution">
    <text evidence="4">Lacks conserved residue(s) required for the propagation of feature annotation.</text>
</comment>
<keyword evidence="3 4" id="KW-1015">Disulfide bond</keyword>
<name>A0ABN9C0N3_9NEOB</name>
<sequence length="190" mass="21162">MEESVNVTVNRTPMEKPVNMGPWQKKVQELFMVAGAAGHPGASVEEPQEEESGTGFVTIQHPVEEERNCIGDSIESQKCEEDELEHLRTVEPHCFDINILPTEFCPPPPTLWNGYVLDDDNSYFAGKRIVYTCNSGYTLVGEAVAECKEDLSWQVNAMKCQRLLCSLPQLPSGITVAPEKDSYQVGDKIK</sequence>
<dbReference type="InterPro" id="IPR035976">
    <property type="entry name" value="Sushi/SCR/CCP_sf"/>
</dbReference>
<dbReference type="InterPro" id="IPR000436">
    <property type="entry name" value="Sushi_SCR_CCP_dom"/>
</dbReference>
<keyword evidence="1" id="KW-0732">Signal</keyword>
<dbReference type="InterPro" id="IPR051277">
    <property type="entry name" value="SEZ6_CSMD_C4BPB_Regulators"/>
</dbReference>
<dbReference type="SUPFAM" id="SSF57535">
    <property type="entry name" value="Complement control module/SCR domain"/>
    <property type="match status" value="1"/>
</dbReference>
<evidence type="ECO:0000313" key="6">
    <source>
        <dbReference type="EMBL" id="CAI9553237.1"/>
    </source>
</evidence>
<protein>
    <recommendedName>
        <fullName evidence="5">Sushi domain-containing protein</fullName>
    </recommendedName>
</protein>
<dbReference type="PROSITE" id="PS50923">
    <property type="entry name" value="SUSHI"/>
    <property type="match status" value="1"/>
</dbReference>
<dbReference type="PANTHER" id="PTHR45656">
    <property type="entry name" value="PROTEIN CBR-CLEC-78"/>
    <property type="match status" value="1"/>
</dbReference>
<keyword evidence="4" id="KW-0768">Sushi</keyword>
<comment type="caution">
    <text evidence="6">The sequence shown here is derived from an EMBL/GenBank/DDBJ whole genome shotgun (WGS) entry which is preliminary data.</text>
</comment>
<reference evidence="6" key="1">
    <citation type="submission" date="2023-05" db="EMBL/GenBank/DDBJ databases">
        <authorList>
            <person name="Stuckert A."/>
        </authorList>
    </citation>
    <scope>NUCLEOTIDE SEQUENCE</scope>
</reference>
<evidence type="ECO:0000256" key="2">
    <source>
        <dbReference type="ARBA" id="ARBA00022737"/>
    </source>
</evidence>
<organism evidence="6 7">
    <name type="scientific">Staurois parvus</name>
    <dbReference type="NCBI Taxonomy" id="386267"/>
    <lineage>
        <taxon>Eukaryota</taxon>
        <taxon>Metazoa</taxon>
        <taxon>Chordata</taxon>
        <taxon>Craniata</taxon>
        <taxon>Vertebrata</taxon>
        <taxon>Euteleostomi</taxon>
        <taxon>Amphibia</taxon>
        <taxon>Batrachia</taxon>
        <taxon>Anura</taxon>
        <taxon>Neobatrachia</taxon>
        <taxon>Ranoidea</taxon>
        <taxon>Ranidae</taxon>
        <taxon>Staurois</taxon>
    </lineage>
</organism>
<gene>
    <name evidence="6" type="ORF">SPARVUS_LOCUS4007341</name>
</gene>
<evidence type="ECO:0000256" key="4">
    <source>
        <dbReference type="PROSITE-ProRule" id="PRU00302"/>
    </source>
</evidence>
<keyword evidence="7" id="KW-1185">Reference proteome</keyword>
<dbReference type="CDD" id="cd00033">
    <property type="entry name" value="CCP"/>
    <property type="match status" value="1"/>
</dbReference>
<accession>A0ABN9C0N3</accession>
<dbReference type="Proteomes" id="UP001162483">
    <property type="component" value="Unassembled WGS sequence"/>
</dbReference>
<evidence type="ECO:0000313" key="7">
    <source>
        <dbReference type="Proteomes" id="UP001162483"/>
    </source>
</evidence>
<dbReference type="EMBL" id="CATNWA010007044">
    <property type="protein sequence ID" value="CAI9553237.1"/>
    <property type="molecule type" value="Genomic_DNA"/>
</dbReference>
<feature type="disulfide bond" evidence="4">
    <location>
        <begin position="133"/>
        <end position="160"/>
    </location>
</feature>
<evidence type="ECO:0000259" key="5">
    <source>
        <dbReference type="PROSITE" id="PS50923"/>
    </source>
</evidence>